<gene>
    <name evidence="2" type="ORF">SDC9_111097</name>
</gene>
<organism evidence="2">
    <name type="scientific">bioreactor metagenome</name>
    <dbReference type="NCBI Taxonomy" id="1076179"/>
    <lineage>
        <taxon>unclassified sequences</taxon>
        <taxon>metagenomes</taxon>
        <taxon>ecological metagenomes</taxon>
    </lineage>
</organism>
<evidence type="ECO:0000256" key="1">
    <source>
        <dbReference type="SAM" id="MobiDB-lite"/>
    </source>
</evidence>
<accession>A0A645BI20</accession>
<proteinExistence type="predicted"/>
<name>A0A645BI20_9ZZZZ</name>
<reference evidence="2" key="1">
    <citation type="submission" date="2019-08" db="EMBL/GenBank/DDBJ databases">
        <authorList>
            <person name="Kucharzyk K."/>
            <person name="Murdoch R.W."/>
            <person name="Higgins S."/>
            <person name="Loffler F."/>
        </authorList>
    </citation>
    <scope>NUCLEOTIDE SEQUENCE</scope>
</reference>
<sequence length="289" mass="31569">MQYQGVADGIEHIALLDRRTPGGAAFGKEAQPLVLHAQPDHRLKRQCAFFISHRSGNLAGPIADAAGMTVFAQRPGQRNFETNIFQRLFGRDAHFIPAHAVIFDPAGIFDLVSRGLSRGGEFGPVIGDCSGLELSFAHGFAGNLKGDGRSQQRRPGAGDLRREQRMIPGVNPIPHRTGHALSGGLRLQRRERRNNPVVENDLFPLSDARILKVPGIQHRPVGRIKQLKHVIPGGIGANERNFDAAAGNGLPIPNLAVGAGQPEFGNEFAAEFVFEHRRFKSDQQLFLKK</sequence>
<protein>
    <submittedName>
        <fullName evidence="2">Uncharacterized protein</fullName>
    </submittedName>
</protein>
<dbReference type="AlphaFoldDB" id="A0A645BI20"/>
<feature type="region of interest" description="Disordered" evidence="1">
    <location>
        <begin position="168"/>
        <end position="189"/>
    </location>
</feature>
<evidence type="ECO:0000313" key="2">
    <source>
        <dbReference type="EMBL" id="MPM64211.1"/>
    </source>
</evidence>
<dbReference type="EMBL" id="VSSQ01019827">
    <property type="protein sequence ID" value="MPM64211.1"/>
    <property type="molecule type" value="Genomic_DNA"/>
</dbReference>
<comment type="caution">
    <text evidence="2">The sequence shown here is derived from an EMBL/GenBank/DDBJ whole genome shotgun (WGS) entry which is preliminary data.</text>
</comment>